<dbReference type="EMBL" id="JAXQPW010000003">
    <property type="protein sequence ID" value="MDZ5662289.1"/>
    <property type="molecule type" value="Genomic_DNA"/>
</dbReference>
<gene>
    <name evidence="2" type="ORF">SFC79_10975</name>
</gene>
<dbReference type="SUPFAM" id="SSF55961">
    <property type="entry name" value="Bet v1-like"/>
    <property type="match status" value="1"/>
</dbReference>
<evidence type="ECO:0000259" key="1">
    <source>
        <dbReference type="Pfam" id="PF01814"/>
    </source>
</evidence>
<keyword evidence="3" id="KW-1185">Reference proteome</keyword>
<protein>
    <submittedName>
        <fullName evidence="2">Hemerythrin domain-containing protein</fullName>
    </submittedName>
</protein>
<dbReference type="InterPro" id="IPR019587">
    <property type="entry name" value="Polyketide_cyclase/dehydratase"/>
</dbReference>
<dbReference type="Gene3D" id="1.20.120.520">
    <property type="entry name" value="nmb1532 protein domain like"/>
    <property type="match status" value="1"/>
</dbReference>
<dbReference type="Gene3D" id="3.30.530.20">
    <property type="match status" value="1"/>
</dbReference>
<evidence type="ECO:0000313" key="3">
    <source>
        <dbReference type="Proteomes" id="UP001291999"/>
    </source>
</evidence>
<proteinExistence type="predicted"/>
<dbReference type="RefSeq" id="WP_172271840.1">
    <property type="nucleotide sequence ID" value="NZ_JAXQPW010000003.1"/>
</dbReference>
<dbReference type="Pfam" id="PF01814">
    <property type="entry name" value="Hemerythrin"/>
    <property type="match status" value="1"/>
</dbReference>
<reference evidence="2 3" key="1">
    <citation type="submission" date="2023-11" db="EMBL/GenBank/DDBJ databases">
        <title>Novel species in genus Nocardioides.</title>
        <authorList>
            <person name="Zhou H."/>
        </authorList>
    </citation>
    <scope>NUCLEOTIDE SEQUENCE [LARGE SCALE GENOMIC DNA]</scope>
    <source>
        <strain evidence="2 3">S-58</strain>
    </source>
</reference>
<dbReference type="InterPro" id="IPR023393">
    <property type="entry name" value="START-like_dom_sf"/>
</dbReference>
<accession>A0ABU5KCX1</accession>
<organism evidence="2 3">
    <name type="scientific">Nocardioides renjunii</name>
    <dbReference type="NCBI Taxonomy" id="3095075"/>
    <lineage>
        <taxon>Bacteria</taxon>
        <taxon>Bacillati</taxon>
        <taxon>Actinomycetota</taxon>
        <taxon>Actinomycetes</taxon>
        <taxon>Propionibacteriales</taxon>
        <taxon>Nocardioidaceae</taxon>
        <taxon>Nocardioides</taxon>
    </lineage>
</organism>
<dbReference type="Pfam" id="PF10604">
    <property type="entry name" value="Polyketide_cyc2"/>
    <property type="match status" value="1"/>
</dbReference>
<dbReference type="Proteomes" id="UP001291999">
    <property type="component" value="Unassembled WGS sequence"/>
</dbReference>
<dbReference type="CDD" id="cd12108">
    <property type="entry name" value="Hr-like"/>
    <property type="match status" value="1"/>
</dbReference>
<feature type="domain" description="Hemerythrin-like" evidence="1">
    <location>
        <begin position="26"/>
        <end position="163"/>
    </location>
</feature>
<comment type="caution">
    <text evidence="2">The sequence shown here is derived from an EMBL/GenBank/DDBJ whole genome shotgun (WGS) entry which is preliminary data.</text>
</comment>
<evidence type="ECO:0000313" key="2">
    <source>
        <dbReference type="EMBL" id="MDZ5662289.1"/>
    </source>
</evidence>
<name>A0ABU5KCX1_9ACTN</name>
<dbReference type="InterPro" id="IPR012312">
    <property type="entry name" value="Hemerythrin-like"/>
</dbReference>
<sequence>MPLTAPLSQVMLPGQHAAPEGPVDLQAMYVMHHAFRRDLHRFRAVADRVPATDRQQWRRLQRRWHFFATALHHHHAAEDAGLWPLLLSRIADSPDSRAVDVLRAMAAEHAQIDPLLAECADGFASLATDGTPEARRALQESLEHAWEVLDGHLGHEEREAMALLQRHLDESDWRRLEREHFRPAYTPREMWTVIPWSQEGLPAEVGRRVRAAGGPAVRALWWLSRRSFARNEQAAFGTARDVTAPLAAERDPRHPTSTRQRRTTVVELTRSIDVAVGPDELFAYVSDFNRAHEWRTEVIESTMEPPGSMQAGSLLREVAVVAGRRLVTYTIVDIFEPPRRFTFEHRTGPLPVSGEYVVEAPHASATQDEATLHYTLRIHLTGGQRLLAPLLTMTAPRTVQTSLRTLANVLEAGRAR</sequence>